<dbReference type="Proteomes" id="UP000260795">
    <property type="component" value="Unassembled WGS sequence"/>
</dbReference>
<dbReference type="GO" id="GO:0006313">
    <property type="term" value="P:DNA transposition"/>
    <property type="evidence" value="ECO:0007669"/>
    <property type="project" value="UniProtKB-UniRule"/>
</dbReference>
<keyword evidence="4 9" id="KW-0159">Chromosome partition</keyword>
<evidence type="ECO:0000313" key="31">
    <source>
        <dbReference type="Proteomes" id="UP000260874"/>
    </source>
</evidence>
<reference evidence="15" key="7">
    <citation type="submission" date="2022-10" db="EMBL/GenBank/DDBJ databases">
        <title>Human gut microbiome strain richness.</title>
        <authorList>
            <person name="Chen-Liaw A."/>
        </authorList>
    </citation>
    <scope>NUCLEOTIDE SEQUENCE</scope>
    <source>
        <strain evidence="17">1001713st2_A4_1001713B170214_170313</strain>
        <strain evidence="15">A1_m1001262Bd0_191120</strain>
        <strain evidence="16">BSD2780061687st1_G10_BSD2780061687b_171204</strain>
    </source>
</reference>
<dbReference type="PATRIC" id="fig|820.27.peg.3669"/>
<feature type="active site" evidence="9">
    <location>
        <position position="171"/>
    </location>
</feature>
<evidence type="ECO:0000313" key="17">
    <source>
        <dbReference type="EMBL" id="MDC1881784.1"/>
    </source>
</evidence>
<feature type="active site" evidence="9">
    <location>
        <position position="266"/>
    </location>
</feature>
<dbReference type="Proteomes" id="UP000260874">
    <property type="component" value="Unassembled WGS sequence"/>
</dbReference>
<evidence type="ECO:0000256" key="1">
    <source>
        <dbReference type="ARBA" id="ARBA00004496"/>
    </source>
</evidence>
<dbReference type="Proteomes" id="UP000462376">
    <property type="component" value="Unassembled WGS sequence"/>
</dbReference>
<accession>A0A139JX73</accession>
<evidence type="ECO:0000313" key="14">
    <source>
        <dbReference type="EMBL" id="KAB4251770.1"/>
    </source>
</evidence>
<feature type="active site" description="O-(3'-phospho-DNA)-tyrosine intermediate" evidence="9">
    <location>
        <position position="275"/>
    </location>
</feature>
<dbReference type="EMBL" id="JAQNSG010000019">
    <property type="protein sequence ID" value="MDC1881784.1"/>
    <property type="molecule type" value="Genomic_DNA"/>
</dbReference>
<comment type="function">
    <text evidence="9">Site-specific tyrosine recombinase, which acts by catalyzing the cutting and rejoining of the recombining DNA molecules. The XerC-XerD complex is essential to convert dimers of the bacterial chromosome into monomers to permit their segregation at cell division. It also contributes to the segregational stability of plasmids.</text>
</comment>
<reference evidence="19" key="4">
    <citation type="journal article" date="2018" name="BMC Genomics">
        <title>Whole genome sequencing and function prediction of 133 gut anaerobes isolated from chicken caecum in pure cultures.</title>
        <authorList>
            <person name="Medvecky M."/>
            <person name="Cejkova D."/>
            <person name="Polansky O."/>
            <person name="Karasova D."/>
            <person name="Kubasova T."/>
            <person name="Cizek A."/>
            <person name="Rychlik I."/>
        </authorList>
    </citation>
    <scope>NUCLEOTIDE SEQUENCE</scope>
    <source>
        <strain evidence="19">An67</strain>
    </source>
</reference>
<dbReference type="Proteomes" id="UP000260844">
    <property type="component" value="Unassembled WGS sequence"/>
</dbReference>
<dbReference type="Gene3D" id="1.10.443.10">
    <property type="entry name" value="Intergrase catalytic core"/>
    <property type="match status" value="1"/>
</dbReference>
<dbReference type="InterPro" id="IPR004107">
    <property type="entry name" value="Integrase_SAM-like_N"/>
</dbReference>
<evidence type="ECO:0000313" key="19">
    <source>
        <dbReference type="EMBL" id="OUN52422.1"/>
    </source>
</evidence>
<dbReference type="HAMAP" id="MF_01808">
    <property type="entry name" value="Recomb_XerC_XerD"/>
    <property type="match status" value="1"/>
</dbReference>
<evidence type="ECO:0000256" key="5">
    <source>
        <dbReference type="ARBA" id="ARBA00022908"/>
    </source>
</evidence>
<keyword evidence="8 9" id="KW-0131">Cell cycle</keyword>
<sequence length="294" mass="33803">MLLTDSFLDYLLHERNYSKGTVEYYRADILELQRFGEEMLGDLTPSDVDAELVREWIASLMDKGLASNTINRKLSSIRTYYKFLLRRGEVAVDPLRKVTGPKKKKPLPVFLREGEMNRLLDDMDFGEGFEGCRDHMIIEMFYATGMRLSELIGLDDKDVDFSASLVKVTGKRNKQRLIPFDEELGRSMREYVNVRNEAVPVRSDAFFVRKNGKRLYRSIVACLVKRNLSKVVTVKKRSPHVLRHTFATAMLNNGADLGSIKELLGHESLATTEVYTHTTFEELKKVYNQAHPRA</sequence>
<proteinExistence type="inferred from homology"/>
<evidence type="ECO:0000256" key="3">
    <source>
        <dbReference type="ARBA" id="ARBA00022618"/>
    </source>
</evidence>
<evidence type="ECO:0000256" key="4">
    <source>
        <dbReference type="ARBA" id="ARBA00022829"/>
    </source>
</evidence>
<evidence type="ECO:0000256" key="7">
    <source>
        <dbReference type="ARBA" id="ARBA00023172"/>
    </source>
</evidence>
<dbReference type="InterPro" id="IPR013762">
    <property type="entry name" value="Integrase-like_cat_sf"/>
</dbReference>
<feature type="active site" evidence="9">
    <location>
        <position position="243"/>
    </location>
</feature>
<keyword evidence="3 9" id="KW-0132">Cell division</keyword>
<comment type="similarity">
    <text evidence="9">Belongs to the 'phage' integrase family. XerC subfamily.</text>
</comment>
<dbReference type="Gene3D" id="1.10.150.130">
    <property type="match status" value="1"/>
</dbReference>
<evidence type="ECO:0000313" key="33">
    <source>
        <dbReference type="Proteomes" id="UP000284640"/>
    </source>
</evidence>
<dbReference type="RefSeq" id="WP_016271996.1">
    <property type="nucleotide sequence ID" value="NZ_CACRTC010000003.1"/>
</dbReference>
<keyword evidence="5 9" id="KW-0229">DNA integration</keyword>
<evidence type="ECO:0000259" key="10">
    <source>
        <dbReference type="PROSITE" id="PS51898"/>
    </source>
</evidence>
<dbReference type="PANTHER" id="PTHR30349">
    <property type="entry name" value="PHAGE INTEGRASE-RELATED"/>
    <property type="match status" value="1"/>
</dbReference>
<dbReference type="EMBL" id="NFHS01000011">
    <property type="protein sequence ID" value="OUN52422.1"/>
    <property type="molecule type" value="Genomic_DNA"/>
</dbReference>
<keyword evidence="6 9" id="KW-0238">DNA-binding</keyword>
<dbReference type="EMBL" id="QSKL01000004">
    <property type="protein sequence ID" value="RHE60405.1"/>
    <property type="molecule type" value="Genomic_DNA"/>
</dbReference>
<dbReference type="PROSITE" id="PS51898">
    <property type="entry name" value="TYR_RECOMBINASE"/>
    <property type="match status" value="1"/>
</dbReference>
<evidence type="ECO:0000313" key="28">
    <source>
        <dbReference type="Proteomes" id="UP000196329"/>
    </source>
</evidence>
<dbReference type="Proteomes" id="UP000196329">
    <property type="component" value="Unassembled WGS sequence"/>
</dbReference>
<dbReference type="InterPro" id="IPR002104">
    <property type="entry name" value="Integrase_catalytic"/>
</dbReference>
<dbReference type="PROSITE" id="PS51900">
    <property type="entry name" value="CB"/>
    <property type="match status" value="1"/>
</dbReference>
<evidence type="ECO:0000313" key="26">
    <source>
        <dbReference type="Proteomes" id="UP000095614"/>
    </source>
</evidence>
<dbReference type="EMBL" id="WCTJ01000021">
    <property type="protein sequence ID" value="KAB4251770.1"/>
    <property type="molecule type" value="Genomic_DNA"/>
</dbReference>
<dbReference type="EMBL" id="QSRK01000014">
    <property type="protein sequence ID" value="RGL13431.1"/>
    <property type="molecule type" value="Genomic_DNA"/>
</dbReference>
<organism evidence="23 29">
    <name type="scientific">Bacteroides uniformis</name>
    <dbReference type="NCBI Taxonomy" id="820"/>
    <lineage>
        <taxon>Bacteria</taxon>
        <taxon>Pseudomonadati</taxon>
        <taxon>Bacteroidota</taxon>
        <taxon>Bacteroidia</taxon>
        <taxon>Bacteroidales</taxon>
        <taxon>Bacteroidaceae</taxon>
        <taxon>Bacteroides</taxon>
    </lineage>
</organism>
<evidence type="ECO:0000313" key="23">
    <source>
        <dbReference type="EMBL" id="RGL13431.1"/>
    </source>
</evidence>
<dbReference type="EMBL" id="CZAF01000015">
    <property type="protein sequence ID" value="CUP57605.1"/>
    <property type="molecule type" value="Genomic_DNA"/>
</dbReference>
<dbReference type="GO" id="GO:0003677">
    <property type="term" value="F:DNA binding"/>
    <property type="evidence" value="ECO:0007669"/>
    <property type="project" value="UniProtKB-UniRule"/>
</dbReference>
<evidence type="ECO:0000313" key="12">
    <source>
        <dbReference type="EMBL" id="CUP57605.1"/>
    </source>
</evidence>
<dbReference type="EMBL" id="JAQNQY010000020">
    <property type="protein sequence ID" value="MDC1754004.1"/>
    <property type="molecule type" value="Genomic_DNA"/>
</dbReference>
<reference evidence="29 30" key="5">
    <citation type="submission" date="2018-08" db="EMBL/GenBank/DDBJ databases">
        <title>A genome reference for cultivated species of the human gut microbiota.</title>
        <authorList>
            <person name="Zou Y."/>
            <person name="Xue W."/>
            <person name="Luo G."/>
        </authorList>
    </citation>
    <scope>NUCLEOTIDE SEQUENCE [LARGE SCALE GENOMIC DNA]</scope>
    <source>
        <strain evidence="25 33">AM27-46</strain>
        <strain evidence="24 34">AM39-1</strain>
        <strain evidence="23 29">TF08-13</strain>
        <strain evidence="22 31">TF09-22</strain>
        <strain evidence="21 30">TM04-30</strain>
        <strain evidence="20 32">TM10-17</strain>
    </source>
</reference>
<comment type="subcellular location">
    <subcellularLocation>
        <location evidence="1 9">Cytoplasm</location>
    </subcellularLocation>
</comment>
<evidence type="ECO:0000313" key="30">
    <source>
        <dbReference type="Proteomes" id="UP000260844"/>
    </source>
</evidence>
<evidence type="ECO:0000313" key="24">
    <source>
        <dbReference type="EMBL" id="RHB70144.1"/>
    </source>
</evidence>
<dbReference type="EMBL" id="QSPV01000014">
    <property type="protein sequence ID" value="RGJ91304.1"/>
    <property type="molecule type" value="Genomic_DNA"/>
</dbReference>
<evidence type="ECO:0000313" key="21">
    <source>
        <dbReference type="EMBL" id="RGJ91304.1"/>
    </source>
</evidence>
<dbReference type="InterPro" id="IPR050090">
    <property type="entry name" value="Tyrosine_recombinase_XerCD"/>
</dbReference>
<dbReference type="Proteomes" id="UP000263754">
    <property type="component" value="Unassembled WGS sequence"/>
</dbReference>
<feature type="active site" evidence="9">
    <location>
        <position position="147"/>
    </location>
</feature>
<evidence type="ECO:0000313" key="32">
    <source>
        <dbReference type="Proteomes" id="UP000263754"/>
    </source>
</evidence>
<dbReference type="GO" id="GO:0007059">
    <property type="term" value="P:chromosome segregation"/>
    <property type="evidence" value="ECO:0007669"/>
    <property type="project" value="UniProtKB-UniRule"/>
</dbReference>
<evidence type="ECO:0000259" key="11">
    <source>
        <dbReference type="PROSITE" id="PS51900"/>
    </source>
</evidence>
<dbReference type="GO" id="GO:0009037">
    <property type="term" value="F:tyrosine-based site-specific recombinase activity"/>
    <property type="evidence" value="ECO:0007669"/>
    <property type="project" value="UniProtKB-UniRule"/>
</dbReference>
<dbReference type="EMBL" id="MNQU01000214">
    <property type="protein sequence ID" value="OKZ33049.1"/>
    <property type="molecule type" value="Genomic_DNA"/>
</dbReference>
<evidence type="ECO:0000256" key="8">
    <source>
        <dbReference type="ARBA" id="ARBA00023306"/>
    </source>
</evidence>
<dbReference type="EMBL" id="QSRB01000019">
    <property type="protein sequence ID" value="RGK81371.1"/>
    <property type="molecule type" value="Genomic_DNA"/>
</dbReference>
<evidence type="ECO:0000313" key="18">
    <source>
        <dbReference type="EMBL" id="OKZ33049.1"/>
    </source>
</evidence>
<dbReference type="Proteomes" id="UP001213309">
    <property type="component" value="Unassembled WGS sequence"/>
</dbReference>
<feature type="domain" description="Core-binding (CB)" evidence="11">
    <location>
        <begin position="1"/>
        <end position="85"/>
    </location>
</feature>
<dbReference type="EMBL" id="QSHA01000013">
    <property type="protein sequence ID" value="RHB70144.1"/>
    <property type="molecule type" value="Genomic_DNA"/>
</dbReference>
<evidence type="ECO:0000313" key="22">
    <source>
        <dbReference type="EMBL" id="RGK81371.1"/>
    </source>
</evidence>
<dbReference type="Pfam" id="PF00589">
    <property type="entry name" value="Phage_integrase"/>
    <property type="match status" value="1"/>
</dbReference>
<reference evidence="28" key="3">
    <citation type="submission" date="2017-04" db="EMBL/GenBank/DDBJ databases">
        <title>Function of individual gut microbiota members based on whole genome sequencing of pure cultures obtained from chicken caecum.</title>
        <authorList>
            <person name="Medvecky M."/>
            <person name="Cejkova D."/>
            <person name="Polansky O."/>
            <person name="Karasova D."/>
            <person name="Kubasova T."/>
            <person name="Cizek A."/>
            <person name="Rychlik I."/>
        </authorList>
    </citation>
    <scope>NUCLEOTIDE SEQUENCE [LARGE SCALE GENOMIC DNA]</scope>
    <source>
        <strain evidence="28">An67</strain>
    </source>
</reference>
<comment type="subunit">
    <text evidence="9">Forms a cyclic heterotetrameric complex composed of two molecules of XerC and two molecules of XerD.</text>
</comment>
<evidence type="ECO:0000313" key="25">
    <source>
        <dbReference type="EMBL" id="RHE60405.1"/>
    </source>
</evidence>
<name>A0A139JX73_BACUN</name>
<dbReference type="InterPro" id="IPR011010">
    <property type="entry name" value="DNA_brk_join_enz"/>
</dbReference>
<dbReference type="Proteomes" id="UP000286114">
    <property type="component" value="Unassembled WGS sequence"/>
</dbReference>
<dbReference type="InterPro" id="IPR010998">
    <property type="entry name" value="Integrase_recombinase_N"/>
</dbReference>
<feature type="active site" evidence="9">
    <location>
        <position position="240"/>
    </location>
</feature>
<gene>
    <name evidence="12" type="primary">xerD_12</name>
    <name evidence="9" type="synonym">xerC</name>
    <name evidence="19" type="ORF">B5G17_16905</name>
    <name evidence="18" type="ORF">BHV79_09150</name>
    <name evidence="25" type="ORF">DW729_07770</name>
    <name evidence="24" type="ORF">DW873_15210</name>
    <name evidence="23" type="ORF">DXC80_10810</name>
    <name evidence="22" type="ORF">DXC91_17610</name>
    <name evidence="21" type="ORF">DXD40_14945</name>
    <name evidence="20" type="ORF">DXD90_14635</name>
    <name evidence="12" type="ORF">ERS852462_04055</name>
    <name evidence="13" type="ORF">GAP47_15515</name>
    <name evidence="14" type="ORF">GAP48_13105</name>
    <name evidence="15" type="ORF">POY80_16320</name>
    <name evidence="16" type="ORF">POZ22_15000</name>
    <name evidence="17" type="ORF">POZ24_17455</name>
</gene>
<dbReference type="AlphaFoldDB" id="A0A139JX73"/>
<evidence type="ECO:0000313" key="34">
    <source>
        <dbReference type="Proteomes" id="UP000286114"/>
    </source>
</evidence>
<protein>
    <recommendedName>
        <fullName evidence="9">Tyrosine recombinase XerC</fullName>
    </recommendedName>
</protein>
<evidence type="ECO:0000256" key="9">
    <source>
        <dbReference type="HAMAP-Rule" id="MF_01808"/>
    </source>
</evidence>
<dbReference type="SUPFAM" id="SSF56349">
    <property type="entry name" value="DNA breaking-rejoining enzymes"/>
    <property type="match status" value="1"/>
</dbReference>
<keyword evidence="2 9" id="KW-0963">Cytoplasm</keyword>
<keyword evidence="7 9" id="KW-0233">DNA recombination</keyword>
<dbReference type="Proteomes" id="UP001214113">
    <property type="component" value="Unassembled WGS sequence"/>
</dbReference>
<evidence type="ECO:0000256" key="2">
    <source>
        <dbReference type="ARBA" id="ARBA00022490"/>
    </source>
</evidence>
<reference evidence="35 36" key="6">
    <citation type="journal article" date="2019" name="Nat. Med.">
        <title>A library of human gut bacterial isolates paired with longitudinal multiomics data enables mechanistic microbiome research.</title>
        <authorList>
            <person name="Poyet M."/>
            <person name="Groussin M."/>
            <person name="Gibbons S.M."/>
            <person name="Avila-Pacheco J."/>
            <person name="Jiang X."/>
            <person name="Kearney S.M."/>
            <person name="Perrotta A.R."/>
            <person name="Berdy B."/>
            <person name="Zhao S."/>
            <person name="Lieberman T.D."/>
            <person name="Swanson P.K."/>
            <person name="Smith M."/>
            <person name="Roesemann S."/>
            <person name="Alexander J.E."/>
            <person name="Rich S.A."/>
            <person name="Livny J."/>
            <person name="Vlamakis H."/>
            <person name="Clish C."/>
            <person name="Bullock K."/>
            <person name="Deik A."/>
            <person name="Scott J."/>
            <person name="Pierce K.A."/>
            <person name="Xavier R.J."/>
            <person name="Alm E.J."/>
        </authorList>
    </citation>
    <scope>NUCLEOTIDE SEQUENCE [LARGE SCALE GENOMIC DNA]</scope>
    <source>
        <strain evidence="14 36">BIOML-A3</strain>
        <strain evidence="13 35">BIOML-A5</strain>
    </source>
</reference>
<dbReference type="InterPro" id="IPR023009">
    <property type="entry name" value="Tyrosine_recombinase_XerC/XerD"/>
</dbReference>
<evidence type="ECO:0000313" key="29">
    <source>
        <dbReference type="Proteomes" id="UP000260795"/>
    </source>
</evidence>
<dbReference type="OrthoDB" id="9801717at2"/>
<evidence type="ECO:0000313" key="13">
    <source>
        <dbReference type="EMBL" id="KAB4233920.1"/>
    </source>
</evidence>
<reference evidence="18 27" key="2">
    <citation type="journal article" date="2016" name="Nat. Biotechnol.">
        <title>Measurement of bacterial replication rates in microbial communities.</title>
        <authorList>
            <person name="Brown C.T."/>
            <person name="Olm M.R."/>
            <person name="Thomas B.C."/>
            <person name="Banfield J.F."/>
        </authorList>
    </citation>
    <scope>NUCLEOTIDE SEQUENCE [LARGE SCALE GENOMIC DNA]</scope>
    <source>
        <strain evidence="18">45_41</strain>
    </source>
</reference>
<evidence type="ECO:0000313" key="35">
    <source>
        <dbReference type="Proteomes" id="UP000462376"/>
    </source>
</evidence>
<dbReference type="GO" id="GO:0051301">
    <property type="term" value="P:cell division"/>
    <property type="evidence" value="ECO:0007669"/>
    <property type="project" value="UniProtKB-KW"/>
</dbReference>
<evidence type="ECO:0000256" key="6">
    <source>
        <dbReference type="ARBA" id="ARBA00023125"/>
    </source>
</evidence>
<dbReference type="Pfam" id="PF02899">
    <property type="entry name" value="Phage_int_SAM_1"/>
    <property type="match status" value="1"/>
</dbReference>
<evidence type="ECO:0000313" key="20">
    <source>
        <dbReference type="EMBL" id="RGI73785.1"/>
    </source>
</evidence>
<dbReference type="Proteomes" id="UP000186549">
    <property type="component" value="Unassembled WGS sequence"/>
</dbReference>
<dbReference type="Proteomes" id="UP000284640">
    <property type="component" value="Unassembled WGS sequence"/>
</dbReference>
<dbReference type="EMBL" id="QSOF01000022">
    <property type="protein sequence ID" value="RGI73785.1"/>
    <property type="molecule type" value="Genomic_DNA"/>
</dbReference>
<dbReference type="EMBL" id="JAQNSB010000024">
    <property type="protein sequence ID" value="MDC1856080.1"/>
    <property type="molecule type" value="Genomic_DNA"/>
</dbReference>
<dbReference type="Proteomes" id="UP000095614">
    <property type="component" value="Unassembled WGS sequence"/>
</dbReference>
<dbReference type="Proteomes" id="UP000487989">
    <property type="component" value="Unassembled WGS sequence"/>
</dbReference>
<dbReference type="EMBL" id="WCTL01000015">
    <property type="protein sequence ID" value="KAB4233920.1"/>
    <property type="molecule type" value="Genomic_DNA"/>
</dbReference>
<feature type="domain" description="Tyr recombinase" evidence="10">
    <location>
        <begin position="106"/>
        <end position="288"/>
    </location>
</feature>
<evidence type="ECO:0000313" key="36">
    <source>
        <dbReference type="Proteomes" id="UP000487989"/>
    </source>
</evidence>
<evidence type="ECO:0000313" key="15">
    <source>
        <dbReference type="EMBL" id="MDC1754004.1"/>
    </source>
</evidence>
<dbReference type="Proteomes" id="UP001218502">
    <property type="component" value="Unassembled WGS sequence"/>
</dbReference>
<evidence type="ECO:0000313" key="16">
    <source>
        <dbReference type="EMBL" id="MDC1856080.1"/>
    </source>
</evidence>
<dbReference type="GO" id="GO:0005737">
    <property type="term" value="C:cytoplasm"/>
    <property type="evidence" value="ECO:0007669"/>
    <property type="project" value="UniProtKB-SubCell"/>
</dbReference>
<dbReference type="InterPro" id="IPR044068">
    <property type="entry name" value="CB"/>
</dbReference>
<dbReference type="STRING" id="820.ERS852554_03077"/>
<reference evidence="12 26" key="1">
    <citation type="submission" date="2015-09" db="EMBL/GenBank/DDBJ databases">
        <authorList>
            <consortium name="Pathogen Informatics"/>
        </authorList>
    </citation>
    <scope>NUCLEOTIDE SEQUENCE [LARGE SCALE GENOMIC DNA]</scope>
    <source>
        <strain evidence="12 26">2789STDY5834847</strain>
    </source>
</reference>
<evidence type="ECO:0000313" key="27">
    <source>
        <dbReference type="Proteomes" id="UP000186549"/>
    </source>
</evidence>
<dbReference type="PANTHER" id="PTHR30349:SF77">
    <property type="entry name" value="TYROSINE RECOMBINASE XERC"/>
    <property type="match status" value="1"/>
</dbReference>